<dbReference type="Proteomes" id="UP000299102">
    <property type="component" value="Unassembled WGS sequence"/>
</dbReference>
<sequence length="96" mass="10807">MNDSVKKRDMKGDVGKTKIMVFETGGSTNECDVYIEGESVEQVKEFIYLSSLFTNDGKYDEDFEKSVNAGNETNDIMLTRINSKSVSRQVLSFGYP</sequence>
<dbReference type="OrthoDB" id="425681at2759"/>
<keyword evidence="2" id="KW-1185">Reference proteome</keyword>
<dbReference type="AlphaFoldDB" id="A0A4C1VGJ2"/>
<reference evidence="1 2" key="1">
    <citation type="journal article" date="2019" name="Commun. Biol.">
        <title>The bagworm genome reveals a unique fibroin gene that provides high tensile strength.</title>
        <authorList>
            <person name="Kono N."/>
            <person name="Nakamura H."/>
            <person name="Ohtoshi R."/>
            <person name="Tomita M."/>
            <person name="Numata K."/>
            <person name="Arakawa K."/>
        </authorList>
    </citation>
    <scope>NUCLEOTIDE SEQUENCE [LARGE SCALE GENOMIC DNA]</scope>
</reference>
<organism evidence="1 2">
    <name type="scientific">Eumeta variegata</name>
    <name type="common">Bagworm moth</name>
    <name type="synonym">Eumeta japonica</name>
    <dbReference type="NCBI Taxonomy" id="151549"/>
    <lineage>
        <taxon>Eukaryota</taxon>
        <taxon>Metazoa</taxon>
        <taxon>Ecdysozoa</taxon>
        <taxon>Arthropoda</taxon>
        <taxon>Hexapoda</taxon>
        <taxon>Insecta</taxon>
        <taxon>Pterygota</taxon>
        <taxon>Neoptera</taxon>
        <taxon>Endopterygota</taxon>
        <taxon>Lepidoptera</taxon>
        <taxon>Glossata</taxon>
        <taxon>Ditrysia</taxon>
        <taxon>Tineoidea</taxon>
        <taxon>Psychidae</taxon>
        <taxon>Oiketicinae</taxon>
        <taxon>Eumeta</taxon>
    </lineage>
</organism>
<protein>
    <submittedName>
        <fullName evidence="1">Uncharacterized protein</fullName>
    </submittedName>
</protein>
<gene>
    <name evidence="1" type="ORF">EVAR_16332_1</name>
</gene>
<accession>A0A4C1VGJ2</accession>
<proteinExistence type="predicted"/>
<name>A0A4C1VGJ2_EUMVA</name>
<dbReference type="EMBL" id="BGZK01000333">
    <property type="protein sequence ID" value="GBP37427.1"/>
    <property type="molecule type" value="Genomic_DNA"/>
</dbReference>
<evidence type="ECO:0000313" key="1">
    <source>
        <dbReference type="EMBL" id="GBP37427.1"/>
    </source>
</evidence>
<comment type="caution">
    <text evidence="1">The sequence shown here is derived from an EMBL/GenBank/DDBJ whole genome shotgun (WGS) entry which is preliminary data.</text>
</comment>
<evidence type="ECO:0000313" key="2">
    <source>
        <dbReference type="Proteomes" id="UP000299102"/>
    </source>
</evidence>